<keyword evidence="2" id="KW-0472">Membrane</keyword>
<sequence length="521" mass="59549">MDGVILANSLVSLRGTDLRMVYALLCRTNIVDLLSSKTRDVFSKDNGDHFTKHLEGEVKKLENIDDRVIQVDLFLEITSLLKLRGMKYTLEKEIVDQSTNVVRDVYQQYKKQDKQFRAFSEKQANSTMLQQMIQFQMSKVFSELDDSFNDFSIEDQTKFAEQVNDYIHSLPEEKQQKIKEKLGLNDLSDEMVRKTIAASGTSVVFAIIVEVSGFAFYTTATTLVASFAGLFGLTLPFGFYTGLTSTVAVLANPLFIIPMLLGGGYLLYNHQNKSLKSKLLPIIIMQISLPYMSNGGESVSFHPFLQEWEGRYENDVELREELEKIAREQDFVRKQISDCEKRIKDLNARVMSEEGVLESEKQRIKSALKFADLSQLKVSEPFSKRMQLYLNTLEEISSIMRSKKVSNSSSGFFERIGNSLTNFSSSLDIKEKEKIADSYLDMMVDDVLHSQSSFKENERNAVLSSRRILQELLRKKADDAVQKAELQEELSRLNSENSRFSKKIKTLEKENYGLADLFTKI</sequence>
<protein>
    <submittedName>
        <fullName evidence="3">Uncharacterized protein</fullName>
    </submittedName>
</protein>
<dbReference type="AlphaFoldDB" id="A0A846U2D0"/>
<accession>A0A846U2D0</accession>
<organism evidence="3 4">
    <name type="scientific">Mesobacillus selenatarsenatis</name>
    <dbReference type="NCBI Taxonomy" id="388741"/>
    <lineage>
        <taxon>Bacteria</taxon>
        <taxon>Bacillati</taxon>
        <taxon>Bacillota</taxon>
        <taxon>Bacilli</taxon>
        <taxon>Bacillales</taxon>
        <taxon>Bacillaceae</taxon>
        <taxon>Mesobacillus</taxon>
    </lineage>
</organism>
<feature type="coiled-coil region" evidence="1">
    <location>
        <begin position="305"/>
        <end position="363"/>
    </location>
</feature>
<evidence type="ECO:0000313" key="4">
    <source>
        <dbReference type="Proteomes" id="UP000587942"/>
    </source>
</evidence>
<keyword evidence="1" id="KW-0175">Coiled coil</keyword>
<feature type="coiled-coil region" evidence="1">
    <location>
        <begin position="469"/>
        <end position="510"/>
    </location>
</feature>
<feature type="transmembrane region" description="Helical" evidence="2">
    <location>
        <begin position="196"/>
        <end position="216"/>
    </location>
</feature>
<dbReference type="EMBL" id="JAAVUM010000023">
    <property type="protein sequence ID" value="NKE07956.1"/>
    <property type="molecule type" value="Genomic_DNA"/>
</dbReference>
<keyword evidence="2" id="KW-1133">Transmembrane helix</keyword>
<proteinExistence type="predicted"/>
<comment type="caution">
    <text evidence="3">The sequence shown here is derived from an EMBL/GenBank/DDBJ whole genome shotgun (WGS) entry which is preliminary data.</text>
</comment>
<dbReference type="Proteomes" id="UP000587942">
    <property type="component" value="Unassembled WGS sequence"/>
</dbReference>
<evidence type="ECO:0000313" key="3">
    <source>
        <dbReference type="EMBL" id="NKE07956.1"/>
    </source>
</evidence>
<feature type="transmembrane region" description="Helical" evidence="2">
    <location>
        <begin position="223"/>
        <end position="243"/>
    </location>
</feature>
<evidence type="ECO:0000256" key="1">
    <source>
        <dbReference type="SAM" id="Coils"/>
    </source>
</evidence>
<name>A0A846U2D0_9BACI</name>
<gene>
    <name evidence="3" type="ORF">GWK17_21195</name>
</gene>
<feature type="transmembrane region" description="Helical" evidence="2">
    <location>
        <begin position="249"/>
        <end position="268"/>
    </location>
</feature>
<keyword evidence="2" id="KW-0812">Transmembrane</keyword>
<evidence type="ECO:0000256" key="2">
    <source>
        <dbReference type="SAM" id="Phobius"/>
    </source>
</evidence>
<reference evidence="3 4" key="1">
    <citation type="submission" date="2020-03" db="EMBL/GenBank/DDBJ databases">
        <authorList>
            <person name="Sun Q."/>
        </authorList>
    </citation>
    <scope>NUCLEOTIDE SEQUENCE [LARGE SCALE GENOMIC DNA]</scope>
    <source>
        <strain evidence="3 4">KACC 21451</strain>
    </source>
</reference>
<dbReference type="RefSeq" id="WP_167834313.1">
    <property type="nucleotide sequence ID" value="NZ_JAAVUM010000023.1"/>
</dbReference>